<dbReference type="EMBL" id="CM004391">
    <property type="protein sequence ID" value="OAY50097.1"/>
    <property type="molecule type" value="Genomic_DNA"/>
</dbReference>
<dbReference type="AlphaFoldDB" id="A0A2C9VWJ8"/>
<name>A0A2C9VWJ8_MANES</name>
<organism evidence="1">
    <name type="scientific">Manihot esculenta</name>
    <name type="common">Cassava</name>
    <name type="synonym">Jatropha manihot</name>
    <dbReference type="NCBI Taxonomy" id="3983"/>
    <lineage>
        <taxon>Eukaryota</taxon>
        <taxon>Viridiplantae</taxon>
        <taxon>Streptophyta</taxon>
        <taxon>Embryophyta</taxon>
        <taxon>Tracheophyta</taxon>
        <taxon>Spermatophyta</taxon>
        <taxon>Magnoliopsida</taxon>
        <taxon>eudicotyledons</taxon>
        <taxon>Gunneridae</taxon>
        <taxon>Pentapetalae</taxon>
        <taxon>rosids</taxon>
        <taxon>fabids</taxon>
        <taxon>Malpighiales</taxon>
        <taxon>Euphorbiaceae</taxon>
        <taxon>Crotonoideae</taxon>
        <taxon>Manihoteae</taxon>
        <taxon>Manihot</taxon>
    </lineage>
</organism>
<proteinExistence type="predicted"/>
<accession>A0A2C9VWJ8</accession>
<evidence type="ECO:0000313" key="1">
    <source>
        <dbReference type="EMBL" id="OAY50097.1"/>
    </source>
</evidence>
<protein>
    <submittedName>
        <fullName evidence="1">Uncharacterized protein</fullName>
    </submittedName>
</protein>
<gene>
    <name evidence="1" type="ORF">MANES_05G107900</name>
</gene>
<sequence>MMQLSILQMSRLLMSGSIAGRTPVKSRSSMELADTSTSRALASKLPTLEGTLTNKAKAGKTLSVNIDVDA</sequence>
<reference evidence="1" key="1">
    <citation type="submission" date="2016-02" db="EMBL/GenBank/DDBJ databases">
        <title>WGS assembly of Manihot esculenta.</title>
        <authorList>
            <person name="Bredeson J.V."/>
            <person name="Prochnik S.E."/>
            <person name="Lyons J.B."/>
            <person name="Schmutz J."/>
            <person name="Grimwood J."/>
            <person name="Vrebalov J."/>
            <person name="Bart R.S."/>
            <person name="Amuge T."/>
            <person name="Ferguson M.E."/>
            <person name="Green R."/>
            <person name="Putnam N."/>
            <person name="Stites J."/>
            <person name="Rounsley S."/>
            <person name="Rokhsar D.S."/>
        </authorList>
    </citation>
    <scope>NUCLEOTIDE SEQUENCE [LARGE SCALE GENOMIC DNA]</scope>
    <source>
        <tissue evidence="1">Leaf</tissue>
    </source>
</reference>